<protein>
    <submittedName>
        <fullName evidence="1">Uncharacterized protein</fullName>
    </submittedName>
</protein>
<keyword evidence="2" id="KW-1185">Reference proteome</keyword>
<feature type="non-terminal residue" evidence="1">
    <location>
        <position position="51"/>
    </location>
</feature>
<dbReference type="AlphaFoldDB" id="A0A7Y4NXU3"/>
<organism evidence="1 2">
    <name type="scientific">Corallococcus exercitus</name>
    <dbReference type="NCBI Taxonomy" id="2316736"/>
    <lineage>
        <taxon>Bacteria</taxon>
        <taxon>Pseudomonadati</taxon>
        <taxon>Myxococcota</taxon>
        <taxon>Myxococcia</taxon>
        <taxon>Myxococcales</taxon>
        <taxon>Cystobacterineae</taxon>
        <taxon>Myxococcaceae</taxon>
        <taxon>Corallococcus</taxon>
    </lineage>
</organism>
<reference evidence="1 2" key="1">
    <citation type="submission" date="2020-05" db="EMBL/GenBank/DDBJ databases">
        <authorList>
            <person name="Whitworth D."/>
        </authorList>
    </citation>
    <scope>NUCLEOTIDE SEQUENCE [LARGE SCALE GENOMIC DNA]</scope>
    <source>
        <strain evidence="1 2">AB043B</strain>
    </source>
</reference>
<dbReference type="EMBL" id="JABFJV010000505">
    <property type="protein sequence ID" value="NOK39547.1"/>
    <property type="molecule type" value="Genomic_DNA"/>
</dbReference>
<sequence length="51" mass="5312">MVKKLVNAPRAVVQEMLEGFVALAPGQALLEGETVVVRADVPAALGARRVA</sequence>
<accession>A0A7Y4NXU3</accession>
<dbReference type="Proteomes" id="UP000563426">
    <property type="component" value="Unassembled WGS sequence"/>
</dbReference>
<gene>
    <name evidence="1" type="ORF">HMI49_40920</name>
</gene>
<evidence type="ECO:0000313" key="1">
    <source>
        <dbReference type="EMBL" id="NOK39547.1"/>
    </source>
</evidence>
<name>A0A7Y4NXU3_9BACT</name>
<proteinExistence type="predicted"/>
<evidence type="ECO:0000313" key="2">
    <source>
        <dbReference type="Proteomes" id="UP000563426"/>
    </source>
</evidence>
<comment type="caution">
    <text evidence="1">The sequence shown here is derived from an EMBL/GenBank/DDBJ whole genome shotgun (WGS) entry which is preliminary data.</text>
</comment>